<sequence>MSVRVATLRMEALLRATAEPVHPVMRKTRRQAIFASVPGEDHTFGVQMAADLQRAKGWDIQAVINVGQADLLSQIVNSPAEILGLSIGSSSAMHGLYVTVAEVKKQRPDMKILVSGALVGIDLQPIERLGVAGHAVDFEGAEMLLDTLMGTTFKPDYRSNDVTVLPVDRS</sequence>
<dbReference type="AlphaFoldDB" id="A0A1M5FSU3"/>
<dbReference type="EMBL" id="FQUE01000025">
    <property type="protein sequence ID" value="SHF94489.1"/>
    <property type="molecule type" value="Genomic_DNA"/>
</dbReference>
<dbReference type="PROSITE" id="PS51332">
    <property type="entry name" value="B12_BINDING"/>
    <property type="match status" value="1"/>
</dbReference>
<dbReference type="GO" id="GO:0031419">
    <property type="term" value="F:cobalamin binding"/>
    <property type="evidence" value="ECO:0007669"/>
    <property type="project" value="InterPro"/>
</dbReference>
<evidence type="ECO:0000313" key="3">
    <source>
        <dbReference type="Proteomes" id="UP000183987"/>
    </source>
</evidence>
<dbReference type="Gene3D" id="3.40.50.280">
    <property type="entry name" value="Cobalamin-binding domain"/>
    <property type="match status" value="1"/>
</dbReference>
<protein>
    <submittedName>
        <fullName evidence="2">B12 binding domain-containing protein</fullName>
    </submittedName>
</protein>
<dbReference type="InterPro" id="IPR006158">
    <property type="entry name" value="Cobalamin-bd"/>
</dbReference>
<dbReference type="Pfam" id="PF02310">
    <property type="entry name" value="B12-binding"/>
    <property type="match status" value="1"/>
</dbReference>
<dbReference type="Proteomes" id="UP000183987">
    <property type="component" value="Unassembled WGS sequence"/>
</dbReference>
<proteinExistence type="predicted"/>
<reference evidence="3" key="1">
    <citation type="submission" date="2016-11" db="EMBL/GenBank/DDBJ databases">
        <authorList>
            <person name="Varghese N."/>
            <person name="Submissions S."/>
        </authorList>
    </citation>
    <scope>NUCLEOTIDE SEQUENCE [LARGE SCALE GENOMIC DNA]</scope>
    <source>
        <strain evidence="3">DSM 29326</strain>
    </source>
</reference>
<name>A0A1M5FSU3_LOKAT</name>
<organism evidence="2 3">
    <name type="scientific">Loktanella atrilutea</name>
    <dbReference type="NCBI Taxonomy" id="366533"/>
    <lineage>
        <taxon>Bacteria</taxon>
        <taxon>Pseudomonadati</taxon>
        <taxon>Pseudomonadota</taxon>
        <taxon>Alphaproteobacteria</taxon>
        <taxon>Rhodobacterales</taxon>
        <taxon>Roseobacteraceae</taxon>
        <taxon>Loktanella</taxon>
    </lineage>
</organism>
<keyword evidence="3" id="KW-1185">Reference proteome</keyword>
<evidence type="ECO:0000259" key="1">
    <source>
        <dbReference type="PROSITE" id="PS51332"/>
    </source>
</evidence>
<dbReference type="SUPFAM" id="SSF52242">
    <property type="entry name" value="Cobalamin (vitamin B12)-binding domain"/>
    <property type="match status" value="1"/>
</dbReference>
<gene>
    <name evidence="2" type="ORF">SAMN05444339_1252</name>
</gene>
<dbReference type="InterPro" id="IPR036724">
    <property type="entry name" value="Cobalamin-bd_sf"/>
</dbReference>
<evidence type="ECO:0000313" key="2">
    <source>
        <dbReference type="EMBL" id="SHF94489.1"/>
    </source>
</evidence>
<dbReference type="GO" id="GO:0046872">
    <property type="term" value="F:metal ion binding"/>
    <property type="evidence" value="ECO:0007669"/>
    <property type="project" value="InterPro"/>
</dbReference>
<dbReference type="STRING" id="366533.SAMN05444339_1252"/>
<feature type="domain" description="B12-binding" evidence="1">
    <location>
        <begin position="29"/>
        <end position="159"/>
    </location>
</feature>
<accession>A0A1M5FSU3</accession>